<name>A0A9X3LKZ8_9CORY</name>
<evidence type="ECO:0000256" key="1">
    <source>
        <dbReference type="SAM" id="Phobius"/>
    </source>
</evidence>
<feature type="transmembrane region" description="Helical" evidence="1">
    <location>
        <begin position="49"/>
        <end position="69"/>
    </location>
</feature>
<feature type="transmembrane region" description="Helical" evidence="1">
    <location>
        <begin position="81"/>
        <end position="104"/>
    </location>
</feature>
<feature type="transmembrane region" description="Helical" evidence="1">
    <location>
        <begin position="164"/>
        <end position="185"/>
    </location>
</feature>
<keyword evidence="3" id="KW-1185">Reference proteome</keyword>
<organism evidence="2 3">
    <name type="scientific">Corynebacterium evansiae</name>
    <dbReference type="NCBI Taxonomy" id="2913499"/>
    <lineage>
        <taxon>Bacteria</taxon>
        <taxon>Bacillati</taxon>
        <taxon>Actinomycetota</taxon>
        <taxon>Actinomycetes</taxon>
        <taxon>Mycobacteriales</taxon>
        <taxon>Corynebacteriaceae</taxon>
        <taxon>Corynebacterium</taxon>
    </lineage>
</organism>
<dbReference type="RefSeq" id="WP_269944553.1">
    <property type="nucleotide sequence ID" value="NZ_JAKMUT010000005.1"/>
</dbReference>
<protein>
    <submittedName>
        <fullName evidence="2">Uncharacterized protein</fullName>
    </submittedName>
</protein>
<proteinExistence type="predicted"/>
<comment type="caution">
    <text evidence="2">The sequence shown here is derived from an EMBL/GenBank/DDBJ whole genome shotgun (WGS) entry which is preliminary data.</text>
</comment>
<feature type="transmembrane region" description="Helical" evidence="1">
    <location>
        <begin position="134"/>
        <end position="152"/>
    </location>
</feature>
<keyword evidence="1" id="KW-0812">Transmembrane</keyword>
<evidence type="ECO:0000313" key="2">
    <source>
        <dbReference type="EMBL" id="MCZ9289860.1"/>
    </source>
</evidence>
<evidence type="ECO:0000313" key="3">
    <source>
        <dbReference type="Proteomes" id="UP001146469"/>
    </source>
</evidence>
<keyword evidence="1" id="KW-0472">Membrane</keyword>
<feature type="transmembrane region" description="Helical" evidence="1">
    <location>
        <begin position="110"/>
        <end position="127"/>
    </location>
</feature>
<dbReference type="EMBL" id="JAKMUT010000005">
    <property type="protein sequence ID" value="MCZ9289860.1"/>
    <property type="molecule type" value="Genomic_DNA"/>
</dbReference>
<accession>A0A9X3LKZ8</accession>
<dbReference type="AlphaFoldDB" id="A0A9X3LKZ8"/>
<feature type="transmembrane region" description="Helical" evidence="1">
    <location>
        <begin position="20"/>
        <end position="43"/>
    </location>
</feature>
<reference evidence="2" key="1">
    <citation type="submission" date="2022-02" db="EMBL/GenBank/DDBJ databases">
        <title>Corynebacterium sp. from urogenital microbiome.</title>
        <authorList>
            <person name="Cappelli E.A."/>
            <person name="Ribeiro T.G."/>
            <person name="Peixe L."/>
        </authorList>
    </citation>
    <scope>NUCLEOTIDE SEQUENCE</scope>
    <source>
        <strain evidence="2">C8Ua_174</strain>
    </source>
</reference>
<gene>
    <name evidence="2" type="ORF">L8V00_06555</name>
</gene>
<dbReference type="Proteomes" id="UP001146469">
    <property type="component" value="Unassembled WGS sequence"/>
</dbReference>
<sequence length="197" mass="21443">MSAQHRAQIYWRGHSATYAVMLQVFGVVGAVLFGTTTIPIPWASWSSSGVVPFNFVFSIAIVSSAVMFWDNRLSQLEELTVRTWAACDWLFLGLCLGECGVVAILGNPGMLQYTLIALSVIFGACLVADLRKSFYGLLLLTAAQCLLISVLPSRYLPLFWSPRIDVIVIALPICLLLFAAVRSAIKKAEPGLAQLSS</sequence>
<keyword evidence="1" id="KW-1133">Transmembrane helix</keyword>